<keyword evidence="7" id="KW-0963">Cytoplasm</keyword>
<evidence type="ECO:0000313" key="10">
    <source>
        <dbReference type="EMBL" id="SUV18587.1"/>
    </source>
</evidence>
<feature type="binding site" evidence="7">
    <location>
        <position position="333"/>
    </location>
    <ligand>
        <name>Zn(2+)</name>
        <dbReference type="ChEBI" id="CHEBI:29105"/>
    </ligand>
</feature>
<evidence type="ECO:0000256" key="6">
    <source>
        <dbReference type="ARBA" id="ARBA00023004"/>
    </source>
</evidence>
<feature type="binding site" evidence="7">
    <location>
        <position position="91"/>
    </location>
    <ligand>
        <name>Fe(3+)</name>
        <dbReference type="ChEBI" id="CHEBI:29034"/>
    </ligand>
</feature>
<keyword evidence="4 7" id="KW-0369">Histidine metabolism</keyword>
<feature type="binding site" evidence="7">
    <location>
        <position position="335"/>
    </location>
    <ligand>
        <name>N-formimidoyl-L-glutamate</name>
        <dbReference type="ChEBI" id="CHEBI:58928"/>
    </ligand>
</feature>
<dbReference type="InterPro" id="IPR005920">
    <property type="entry name" value="HutI"/>
</dbReference>
<organism evidence="9 11">
    <name type="scientific">Lysinibacillus sphaericus</name>
    <name type="common">Bacillus sphaericus</name>
    <dbReference type="NCBI Taxonomy" id="1421"/>
    <lineage>
        <taxon>Bacteria</taxon>
        <taxon>Bacillati</taxon>
        <taxon>Bacillota</taxon>
        <taxon>Bacilli</taxon>
        <taxon>Bacillales</taxon>
        <taxon>Bacillaceae</taxon>
        <taxon>Lysinibacillus</taxon>
    </lineage>
</organism>
<feature type="binding site" evidence="7">
    <location>
        <position position="91"/>
    </location>
    <ligand>
        <name>Zn(2+)</name>
        <dbReference type="ChEBI" id="CHEBI:29105"/>
    </ligand>
</feature>
<feature type="domain" description="Amidohydrolase-related" evidence="8">
    <location>
        <begin position="80"/>
        <end position="419"/>
    </location>
</feature>
<reference evidence="9 11" key="1">
    <citation type="submission" date="2017-03" db="EMBL/GenBank/DDBJ databases">
        <title>The whole genome sequencing and assembly of Lysinibacillus sphaericus DSM 28T strain.</title>
        <authorList>
            <person name="Lee Y.-J."/>
            <person name="Yi H."/>
            <person name="Bahn Y.-S."/>
            <person name="Kim J.F."/>
            <person name="Lee D.-W."/>
        </authorList>
    </citation>
    <scope>NUCLEOTIDE SEQUENCE [LARGE SCALE GENOMIC DNA]</scope>
    <source>
        <strain evidence="9 11">DSM 28</strain>
    </source>
</reference>
<keyword evidence="5 7" id="KW-0862">Zinc</keyword>
<dbReference type="GO" id="GO:0050480">
    <property type="term" value="F:imidazolonepropionase activity"/>
    <property type="evidence" value="ECO:0007669"/>
    <property type="project" value="UniProtKB-UniRule"/>
</dbReference>
<reference evidence="10 12" key="2">
    <citation type="submission" date="2018-06" db="EMBL/GenBank/DDBJ databases">
        <authorList>
            <consortium name="Pathogen Informatics"/>
            <person name="Doyle S."/>
        </authorList>
    </citation>
    <scope>NUCLEOTIDE SEQUENCE [LARGE SCALE GENOMIC DNA]</scope>
    <source>
        <strain evidence="10 12">NCTC10338</strain>
    </source>
</reference>
<dbReference type="GeneID" id="48275553"/>
<dbReference type="SUPFAM" id="SSF51338">
    <property type="entry name" value="Composite domain of metallo-dependent hydrolases"/>
    <property type="match status" value="1"/>
</dbReference>
<evidence type="ECO:0000256" key="4">
    <source>
        <dbReference type="ARBA" id="ARBA00022808"/>
    </source>
</evidence>
<dbReference type="PANTHER" id="PTHR42752">
    <property type="entry name" value="IMIDAZOLONEPROPIONASE"/>
    <property type="match status" value="1"/>
</dbReference>
<sequence length="423" mass="46661">MKDKQQKPIWIQNISQLVTLASDKKGPRVREAMRELAIIEGGSVWLEDGVIQDLGTTREMILKYLPRAEEAEIVDATGKIVTPGLIDPHTHVVFGGSREHEFEMRLEGASYMDIMNAGGGIHATTRKMRSLTEEHIFNQTTRRLDLFLQHGVTTLESKSGYGLDLENELKQLRVMQRLQNKHPMDIVPTFMGAHAVPEEYRENPEHFVNLVIDEMIPAVVEEKLAKFIDVFCEVDVFTPEQAERILLAGKAQGLIPKIHADEIEENQGAHVAARVGAISAEHLLKVSDEGIEALAKSGVIACLLPATALYLGEKPARARDIIDAGVPVAISTDCNPGSSPTISLPLVMNLACITMKMTPAESLCAATYNAACALQIEDRVGSIEIGKQADLVLWDVHNHQKLHYIFGVNHVKKVWKKGVKVVG</sequence>
<dbReference type="InterPro" id="IPR006680">
    <property type="entry name" value="Amidohydro-rel"/>
</dbReference>
<feature type="binding site" evidence="7">
    <location>
        <position position="333"/>
    </location>
    <ligand>
        <name>Fe(3+)</name>
        <dbReference type="ChEBI" id="CHEBI:29034"/>
    </ligand>
</feature>
<keyword evidence="3 7" id="KW-0378">Hydrolase</keyword>
<dbReference type="GO" id="GO:0019557">
    <property type="term" value="P:L-histidine catabolic process to glutamate and formate"/>
    <property type="evidence" value="ECO:0007669"/>
    <property type="project" value="UniProtKB-UniPathway"/>
</dbReference>
<feature type="binding site" evidence="7">
    <location>
        <position position="89"/>
    </location>
    <ligand>
        <name>Zn(2+)</name>
        <dbReference type="ChEBI" id="CHEBI:29105"/>
    </ligand>
</feature>
<comment type="similarity">
    <text evidence="7">Belongs to the metallo-dependent hydrolases superfamily. HutI family.</text>
</comment>
<dbReference type="NCBIfam" id="TIGR01224">
    <property type="entry name" value="hutI"/>
    <property type="match status" value="1"/>
</dbReference>
<dbReference type="InterPro" id="IPR011059">
    <property type="entry name" value="Metal-dep_hydrolase_composite"/>
</dbReference>
<protein>
    <recommendedName>
        <fullName evidence="1 7">Imidazolonepropionase</fullName>
        <ecNumber evidence="1 7">3.5.2.7</ecNumber>
    </recommendedName>
    <alternativeName>
        <fullName evidence="7">Imidazolone-5-propionate hydrolase</fullName>
    </alternativeName>
</protein>
<comment type="subcellular location">
    <subcellularLocation>
        <location evidence="7">Cytoplasm</location>
    </subcellularLocation>
</comment>
<comment type="catalytic activity">
    <reaction evidence="7">
        <text>4-imidazolone-5-propanoate + H2O = N-formimidoyl-L-glutamate</text>
        <dbReference type="Rhea" id="RHEA:23660"/>
        <dbReference type="ChEBI" id="CHEBI:15377"/>
        <dbReference type="ChEBI" id="CHEBI:58928"/>
        <dbReference type="ChEBI" id="CHEBI:77893"/>
        <dbReference type="EC" id="3.5.2.7"/>
    </reaction>
</comment>
<dbReference type="GO" id="GO:0008270">
    <property type="term" value="F:zinc ion binding"/>
    <property type="evidence" value="ECO:0007669"/>
    <property type="project" value="UniProtKB-UniRule"/>
</dbReference>
<evidence type="ECO:0000256" key="7">
    <source>
        <dbReference type="HAMAP-Rule" id="MF_00372"/>
    </source>
</evidence>
<feature type="binding site" evidence="7">
    <location>
        <position position="259"/>
    </location>
    <ligand>
        <name>Fe(3+)</name>
        <dbReference type="ChEBI" id="CHEBI:29034"/>
    </ligand>
</feature>
<evidence type="ECO:0000313" key="12">
    <source>
        <dbReference type="Proteomes" id="UP000255295"/>
    </source>
</evidence>
<dbReference type="RefSeq" id="WP_024364221.1">
    <property type="nucleotide sequence ID" value="NZ_BJNS01000021.1"/>
</dbReference>
<feature type="binding site" evidence="7">
    <location>
        <position position="161"/>
    </location>
    <ligand>
        <name>4-imidazolone-5-propanoate</name>
        <dbReference type="ChEBI" id="CHEBI:77893"/>
    </ligand>
</feature>
<feature type="binding site" evidence="7">
    <location>
        <position position="262"/>
    </location>
    <ligand>
        <name>4-imidazolone-5-propanoate</name>
        <dbReference type="ChEBI" id="CHEBI:77893"/>
    </ligand>
</feature>
<evidence type="ECO:0000313" key="9">
    <source>
        <dbReference type="EMBL" id="AVK95680.1"/>
    </source>
</evidence>
<feature type="binding site" evidence="7">
    <location>
        <position position="338"/>
    </location>
    <ligand>
        <name>4-imidazolone-5-propanoate</name>
        <dbReference type="ChEBI" id="CHEBI:77893"/>
    </ligand>
</feature>
<evidence type="ECO:0000313" key="11">
    <source>
        <dbReference type="Proteomes" id="UP000238825"/>
    </source>
</evidence>
<comment type="cofactor">
    <cofactor evidence="7">
        <name>Zn(2+)</name>
        <dbReference type="ChEBI" id="CHEBI:29105"/>
    </cofactor>
    <cofactor evidence="7">
        <name>Fe(3+)</name>
        <dbReference type="ChEBI" id="CHEBI:29034"/>
    </cofactor>
    <text evidence="7">Binds 1 zinc or iron ion per subunit.</text>
</comment>
<dbReference type="Gene3D" id="3.20.20.140">
    <property type="entry name" value="Metal-dependent hydrolases"/>
    <property type="match status" value="1"/>
</dbReference>
<dbReference type="EC" id="3.5.2.7" evidence="1 7"/>
<evidence type="ECO:0000259" key="8">
    <source>
        <dbReference type="Pfam" id="PF01979"/>
    </source>
</evidence>
<evidence type="ECO:0000256" key="1">
    <source>
        <dbReference type="ARBA" id="ARBA00012864"/>
    </source>
</evidence>
<dbReference type="GO" id="GO:0005506">
    <property type="term" value="F:iron ion binding"/>
    <property type="evidence" value="ECO:0007669"/>
    <property type="project" value="UniProtKB-UniRule"/>
</dbReference>
<dbReference type="EMBL" id="CP019980">
    <property type="protein sequence ID" value="AVK95680.1"/>
    <property type="molecule type" value="Genomic_DNA"/>
</dbReference>
<feature type="binding site" evidence="7">
    <location>
        <position position="194"/>
    </location>
    <ligand>
        <name>4-imidazolone-5-propanoate</name>
        <dbReference type="ChEBI" id="CHEBI:77893"/>
    </ligand>
</feature>
<name>A0A2S0JX15_LYSSH</name>
<dbReference type="CDD" id="cd01296">
    <property type="entry name" value="Imidazolone-5PH"/>
    <property type="match status" value="1"/>
</dbReference>
<keyword evidence="2 7" id="KW-0479">Metal-binding</keyword>
<dbReference type="EMBL" id="UFSZ01000001">
    <property type="protein sequence ID" value="SUV18587.1"/>
    <property type="molecule type" value="Genomic_DNA"/>
</dbReference>
<comment type="pathway">
    <text evidence="7">Amino-acid degradation; L-histidine degradation into L-glutamate; N-formimidoyl-L-glutamate from L-histidine: step 3/3.</text>
</comment>
<dbReference type="Pfam" id="PF01979">
    <property type="entry name" value="Amidohydro_1"/>
    <property type="match status" value="1"/>
</dbReference>
<dbReference type="GO" id="GO:0019556">
    <property type="term" value="P:L-histidine catabolic process to glutamate and formamide"/>
    <property type="evidence" value="ECO:0007669"/>
    <property type="project" value="UniProtKB-UniRule"/>
</dbReference>
<feature type="binding site" evidence="7">
    <location>
        <position position="259"/>
    </location>
    <ligand>
        <name>Zn(2+)</name>
        <dbReference type="ChEBI" id="CHEBI:29105"/>
    </ligand>
</feature>
<proteinExistence type="inferred from homology"/>
<feature type="binding site" evidence="7">
    <location>
        <position position="161"/>
    </location>
    <ligand>
        <name>N-formimidoyl-L-glutamate</name>
        <dbReference type="ChEBI" id="CHEBI:58928"/>
    </ligand>
</feature>
<gene>
    <name evidence="7" type="primary">hutI</name>
    <name evidence="10" type="synonym">hutI_2</name>
    <name evidence="9" type="ORF">LS41612_05040</name>
    <name evidence="10" type="ORF">NCTC10338_03764</name>
</gene>
<dbReference type="InterPro" id="IPR032466">
    <property type="entry name" value="Metal_Hydrolase"/>
</dbReference>
<dbReference type="AlphaFoldDB" id="A0A2S0JX15"/>
<comment type="function">
    <text evidence="7">Catalyzes the hydrolytic cleavage of the carbon-nitrogen bond in imidazolone-5-propanoate to yield N-formimidoyl-L-glutamate. It is the third step in the universal histidine degradation pathway.</text>
</comment>
<dbReference type="HAMAP" id="MF_00372">
    <property type="entry name" value="HutI"/>
    <property type="match status" value="1"/>
</dbReference>
<evidence type="ECO:0000256" key="3">
    <source>
        <dbReference type="ARBA" id="ARBA00022801"/>
    </source>
</evidence>
<dbReference type="PANTHER" id="PTHR42752:SF1">
    <property type="entry name" value="IMIDAZOLONEPROPIONASE-RELATED"/>
    <property type="match status" value="1"/>
</dbReference>
<dbReference type="Proteomes" id="UP000238825">
    <property type="component" value="Chromosome"/>
</dbReference>
<feature type="binding site" evidence="7">
    <location>
        <position position="337"/>
    </location>
    <ligand>
        <name>N-formimidoyl-L-glutamate</name>
        <dbReference type="ChEBI" id="CHEBI:58928"/>
    </ligand>
</feature>
<dbReference type="GO" id="GO:0005737">
    <property type="term" value="C:cytoplasm"/>
    <property type="evidence" value="ECO:0007669"/>
    <property type="project" value="UniProtKB-SubCell"/>
</dbReference>
<evidence type="ECO:0000256" key="5">
    <source>
        <dbReference type="ARBA" id="ARBA00022833"/>
    </source>
</evidence>
<dbReference type="Proteomes" id="UP000255295">
    <property type="component" value="Unassembled WGS sequence"/>
</dbReference>
<dbReference type="Gene3D" id="2.30.40.10">
    <property type="entry name" value="Urease, subunit C, domain 1"/>
    <property type="match status" value="1"/>
</dbReference>
<dbReference type="UniPathway" id="UPA00379">
    <property type="reaction ID" value="UER00551"/>
</dbReference>
<accession>A0A2S0JX15</accession>
<dbReference type="SUPFAM" id="SSF51556">
    <property type="entry name" value="Metallo-dependent hydrolases"/>
    <property type="match status" value="1"/>
</dbReference>
<dbReference type="FunFam" id="3.20.20.140:FF:000007">
    <property type="entry name" value="Imidazolonepropionase"/>
    <property type="match status" value="1"/>
</dbReference>
<evidence type="ECO:0000256" key="2">
    <source>
        <dbReference type="ARBA" id="ARBA00022723"/>
    </source>
</evidence>
<feature type="binding site" evidence="7">
    <location>
        <position position="89"/>
    </location>
    <ligand>
        <name>Fe(3+)</name>
        <dbReference type="ChEBI" id="CHEBI:29034"/>
    </ligand>
</feature>
<keyword evidence="6 7" id="KW-0408">Iron</keyword>
<feature type="binding site" evidence="7">
    <location>
        <position position="98"/>
    </location>
    <ligand>
        <name>4-imidazolone-5-propanoate</name>
        <dbReference type="ChEBI" id="CHEBI:77893"/>
    </ligand>
</feature>